<evidence type="ECO:0000256" key="2">
    <source>
        <dbReference type="ARBA" id="ARBA00022692"/>
    </source>
</evidence>
<keyword evidence="3" id="KW-1133">Transmembrane helix</keyword>
<dbReference type="GO" id="GO:0034993">
    <property type="term" value="C:meiotic nuclear membrane microtubule tethering complex"/>
    <property type="evidence" value="ECO:0007669"/>
    <property type="project" value="TreeGrafter"/>
</dbReference>
<dbReference type="OrthoDB" id="342281at2759"/>
<keyword evidence="2" id="KW-0812">Transmembrane</keyword>
<name>A0A1Y2IIS3_TRAC3</name>
<dbReference type="GO" id="GO:0043495">
    <property type="term" value="F:protein-membrane adaptor activity"/>
    <property type="evidence" value="ECO:0007669"/>
    <property type="project" value="TreeGrafter"/>
</dbReference>
<feature type="domain" description="SUN" evidence="5">
    <location>
        <begin position="1"/>
        <end position="200"/>
    </location>
</feature>
<proteinExistence type="predicted"/>
<protein>
    <recommendedName>
        <fullName evidence="5">SUN domain-containing protein</fullName>
    </recommendedName>
</protein>
<sequence length="200" mass="21972">HLERAIRMALESTAQPHDFALASGGARIVPDLTSRSSPRGTASNKPDNVLTEDLHRDACWLFDGGTGQVGIRLPDHSISPTHLALDFTLPAYFSSDAPRRVVLWGMVDGDLNKRIYNSQQLQDYRDTVRHLGDGPAQALGYTFLALSEFEYDPLASFPLQTHRIANAVVASHISFGILVVEVKSNWGGIRTGICRIRVHG</sequence>
<dbReference type="Proteomes" id="UP000193067">
    <property type="component" value="Unassembled WGS sequence"/>
</dbReference>
<evidence type="ECO:0000256" key="4">
    <source>
        <dbReference type="ARBA" id="ARBA00023136"/>
    </source>
</evidence>
<evidence type="ECO:0000313" key="6">
    <source>
        <dbReference type="EMBL" id="OSC99811.1"/>
    </source>
</evidence>
<comment type="subcellular location">
    <subcellularLocation>
        <location evidence="1">Membrane</location>
    </subcellularLocation>
</comment>
<feature type="non-terminal residue" evidence="6">
    <location>
        <position position="1"/>
    </location>
</feature>
<dbReference type="PANTHER" id="PTHR12911">
    <property type="entry name" value="SAD1/UNC-84-LIKE PROTEIN-RELATED"/>
    <property type="match status" value="1"/>
</dbReference>
<dbReference type="PANTHER" id="PTHR12911:SF8">
    <property type="entry name" value="KLAROID PROTEIN-RELATED"/>
    <property type="match status" value="1"/>
</dbReference>
<accession>A0A1Y2IIS3</accession>
<organism evidence="6 7">
    <name type="scientific">Trametes coccinea (strain BRFM310)</name>
    <name type="common">Pycnoporus coccineus</name>
    <dbReference type="NCBI Taxonomy" id="1353009"/>
    <lineage>
        <taxon>Eukaryota</taxon>
        <taxon>Fungi</taxon>
        <taxon>Dikarya</taxon>
        <taxon>Basidiomycota</taxon>
        <taxon>Agaricomycotina</taxon>
        <taxon>Agaricomycetes</taxon>
        <taxon>Polyporales</taxon>
        <taxon>Polyporaceae</taxon>
        <taxon>Trametes</taxon>
    </lineage>
</organism>
<dbReference type="Gene3D" id="2.60.120.260">
    <property type="entry name" value="Galactose-binding domain-like"/>
    <property type="match status" value="1"/>
</dbReference>
<evidence type="ECO:0000256" key="3">
    <source>
        <dbReference type="ARBA" id="ARBA00022989"/>
    </source>
</evidence>
<evidence type="ECO:0000313" key="7">
    <source>
        <dbReference type="Proteomes" id="UP000193067"/>
    </source>
</evidence>
<dbReference type="EMBL" id="KZ084124">
    <property type="protein sequence ID" value="OSC99811.1"/>
    <property type="molecule type" value="Genomic_DNA"/>
</dbReference>
<dbReference type="STRING" id="1353009.A0A1Y2IIS3"/>
<reference evidence="6 7" key="1">
    <citation type="journal article" date="2015" name="Biotechnol. Biofuels">
        <title>Enhanced degradation of softwood versus hardwood by the white-rot fungus Pycnoporus coccineus.</title>
        <authorList>
            <person name="Couturier M."/>
            <person name="Navarro D."/>
            <person name="Chevret D."/>
            <person name="Henrissat B."/>
            <person name="Piumi F."/>
            <person name="Ruiz-Duenas F.J."/>
            <person name="Martinez A.T."/>
            <person name="Grigoriev I.V."/>
            <person name="Riley R."/>
            <person name="Lipzen A."/>
            <person name="Berrin J.G."/>
            <person name="Master E.R."/>
            <person name="Rosso M.N."/>
        </authorList>
    </citation>
    <scope>NUCLEOTIDE SEQUENCE [LARGE SCALE GENOMIC DNA]</scope>
    <source>
        <strain evidence="6 7">BRFM310</strain>
    </source>
</reference>
<evidence type="ECO:0000259" key="5">
    <source>
        <dbReference type="PROSITE" id="PS51469"/>
    </source>
</evidence>
<keyword evidence="4" id="KW-0472">Membrane</keyword>
<keyword evidence="7" id="KW-1185">Reference proteome</keyword>
<dbReference type="InterPro" id="IPR045119">
    <property type="entry name" value="SUN1-5"/>
</dbReference>
<feature type="non-terminal residue" evidence="6">
    <location>
        <position position="200"/>
    </location>
</feature>
<dbReference type="InterPro" id="IPR012919">
    <property type="entry name" value="SUN_dom"/>
</dbReference>
<gene>
    <name evidence="6" type="ORF">PYCCODRAFT_1347257</name>
</gene>
<evidence type="ECO:0000256" key="1">
    <source>
        <dbReference type="ARBA" id="ARBA00004370"/>
    </source>
</evidence>
<dbReference type="PROSITE" id="PS51469">
    <property type="entry name" value="SUN"/>
    <property type="match status" value="1"/>
</dbReference>
<dbReference type="AlphaFoldDB" id="A0A1Y2IIS3"/>